<dbReference type="AlphaFoldDB" id="A0A7C8IJP9"/>
<dbReference type="Pfam" id="PF12224">
    <property type="entry name" value="Amidoligase_2"/>
    <property type="match status" value="1"/>
</dbReference>
<name>A0A7C8IJP9_9PEZI</name>
<dbReference type="PANTHER" id="PTHR36847:SF1">
    <property type="entry name" value="AMIDOLIGASE ENZYME"/>
    <property type="match status" value="1"/>
</dbReference>
<comment type="caution">
    <text evidence="2">The sequence shown here is derived from an EMBL/GenBank/DDBJ whole genome shotgun (WGS) entry which is preliminary data.</text>
</comment>
<dbReference type="OrthoDB" id="412402at2759"/>
<evidence type="ECO:0000313" key="3">
    <source>
        <dbReference type="Proteomes" id="UP000481858"/>
    </source>
</evidence>
<accession>A0A7C8IJP9</accession>
<evidence type="ECO:0000313" key="2">
    <source>
        <dbReference type="EMBL" id="KAF2963278.1"/>
    </source>
</evidence>
<dbReference type="EMBL" id="WUBL01000218">
    <property type="protein sequence ID" value="KAF2963278.1"/>
    <property type="molecule type" value="Genomic_DNA"/>
</dbReference>
<keyword evidence="3" id="KW-1185">Reference proteome</keyword>
<dbReference type="InterPro" id="IPR022025">
    <property type="entry name" value="Amidoligase_2"/>
</dbReference>
<proteinExistence type="predicted"/>
<protein>
    <recommendedName>
        <fullName evidence="4">Amidoligase enzyme</fullName>
    </recommendedName>
</protein>
<evidence type="ECO:0008006" key="4">
    <source>
        <dbReference type="Google" id="ProtNLM"/>
    </source>
</evidence>
<dbReference type="InParanoid" id="A0A7C8IJP9"/>
<gene>
    <name evidence="2" type="ORF">GQX73_g10303</name>
</gene>
<dbReference type="Proteomes" id="UP000481858">
    <property type="component" value="Unassembled WGS sequence"/>
</dbReference>
<organism evidence="2 3">
    <name type="scientific">Xylaria multiplex</name>
    <dbReference type="NCBI Taxonomy" id="323545"/>
    <lineage>
        <taxon>Eukaryota</taxon>
        <taxon>Fungi</taxon>
        <taxon>Dikarya</taxon>
        <taxon>Ascomycota</taxon>
        <taxon>Pezizomycotina</taxon>
        <taxon>Sordariomycetes</taxon>
        <taxon>Xylariomycetidae</taxon>
        <taxon>Xylariales</taxon>
        <taxon>Xylariaceae</taxon>
        <taxon>Xylaria</taxon>
    </lineage>
</organism>
<reference evidence="2 3" key="1">
    <citation type="submission" date="2019-12" db="EMBL/GenBank/DDBJ databases">
        <title>Draft genome sequence of the ascomycete Xylaria multiplex DSM 110363.</title>
        <authorList>
            <person name="Buettner E."/>
            <person name="Kellner H."/>
        </authorList>
    </citation>
    <scope>NUCLEOTIDE SEQUENCE [LARGE SCALE GENOMIC DNA]</scope>
    <source>
        <strain evidence="2 3">DSM 110363</strain>
    </source>
</reference>
<feature type="region of interest" description="Disordered" evidence="1">
    <location>
        <begin position="37"/>
        <end position="57"/>
    </location>
</feature>
<evidence type="ECO:0000256" key="1">
    <source>
        <dbReference type="SAM" id="MobiDB-lite"/>
    </source>
</evidence>
<sequence>MASNQPMETITVPTGTRLSHGIELEFLVAYVRESEVDPDEKNSGSLAPILRVDNPRSNNHRAEDEAAIQEHVRATLRDHGIAVNDKVTEFNTSIPLHLEGLDRWTVDVDHSVTPGQEERDLSTDKPGRYRWVGLELKSPACWDVPQVHAEIEFVVNLMKARYRVRINPSCGFHVHVGNGAQYFDAKTLRRAGAFLFAADPLLSRLHAPWRRIAEYSTSIRYASRLACWEGMQPADVLPFLERDDEWVREGGGGFREREEVEAVRAGTRTERPLHDFGCEAARAGGKRDF</sequence>
<dbReference type="PANTHER" id="PTHR36847">
    <property type="entry name" value="AMIDOLIGASE ENZYME"/>
    <property type="match status" value="1"/>
</dbReference>